<dbReference type="EMBL" id="CAKOGL010000004">
    <property type="protein sequence ID" value="CAH2085892.1"/>
    <property type="molecule type" value="Genomic_DNA"/>
</dbReference>
<keyword evidence="2" id="KW-1185">Reference proteome</keyword>
<sequence length="77" mass="8835">MGGAASKLTPVLGGDLSLPSVMTTMLGDDESWMVSFYETVMYQKKADERVREEAADVASIRERRMGVRRRRYLMRFQ</sequence>
<gene>
    <name evidence="1" type="ORF">EEDITHA_LOCUS2327</name>
</gene>
<proteinExistence type="predicted"/>
<protein>
    <submittedName>
        <fullName evidence="1">Uncharacterized protein</fullName>
    </submittedName>
</protein>
<name>A0AAU9TIX5_EUPED</name>
<dbReference type="Proteomes" id="UP001153954">
    <property type="component" value="Unassembled WGS sequence"/>
</dbReference>
<reference evidence="1" key="1">
    <citation type="submission" date="2022-03" db="EMBL/GenBank/DDBJ databases">
        <authorList>
            <person name="Tunstrom K."/>
        </authorList>
    </citation>
    <scope>NUCLEOTIDE SEQUENCE</scope>
</reference>
<organism evidence="1 2">
    <name type="scientific">Euphydryas editha</name>
    <name type="common">Edith's checkerspot</name>
    <dbReference type="NCBI Taxonomy" id="104508"/>
    <lineage>
        <taxon>Eukaryota</taxon>
        <taxon>Metazoa</taxon>
        <taxon>Ecdysozoa</taxon>
        <taxon>Arthropoda</taxon>
        <taxon>Hexapoda</taxon>
        <taxon>Insecta</taxon>
        <taxon>Pterygota</taxon>
        <taxon>Neoptera</taxon>
        <taxon>Endopterygota</taxon>
        <taxon>Lepidoptera</taxon>
        <taxon>Glossata</taxon>
        <taxon>Ditrysia</taxon>
        <taxon>Papilionoidea</taxon>
        <taxon>Nymphalidae</taxon>
        <taxon>Nymphalinae</taxon>
        <taxon>Euphydryas</taxon>
    </lineage>
</organism>
<evidence type="ECO:0000313" key="1">
    <source>
        <dbReference type="EMBL" id="CAH2085892.1"/>
    </source>
</evidence>
<evidence type="ECO:0000313" key="2">
    <source>
        <dbReference type="Proteomes" id="UP001153954"/>
    </source>
</evidence>
<dbReference type="AlphaFoldDB" id="A0AAU9TIX5"/>
<comment type="caution">
    <text evidence="1">The sequence shown here is derived from an EMBL/GenBank/DDBJ whole genome shotgun (WGS) entry which is preliminary data.</text>
</comment>
<accession>A0AAU9TIX5</accession>